<evidence type="ECO:0000313" key="2">
    <source>
        <dbReference type="EMBL" id="MFC1418802.1"/>
    </source>
</evidence>
<dbReference type="RefSeq" id="WP_380537598.1">
    <property type="nucleotide sequence ID" value="NZ_JBHFAB010000013.1"/>
</dbReference>
<organism evidence="2 3">
    <name type="scientific">Streptacidiphilus cavernicola</name>
    <dbReference type="NCBI Taxonomy" id="3342716"/>
    <lineage>
        <taxon>Bacteria</taxon>
        <taxon>Bacillati</taxon>
        <taxon>Actinomycetota</taxon>
        <taxon>Actinomycetes</taxon>
        <taxon>Kitasatosporales</taxon>
        <taxon>Streptomycetaceae</taxon>
        <taxon>Streptacidiphilus</taxon>
    </lineage>
</organism>
<proteinExistence type="predicted"/>
<reference evidence="2 3" key="1">
    <citation type="submission" date="2024-09" db="EMBL/GenBank/DDBJ databases">
        <authorList>
            <person name="Lee S.D."/>
        </authorList>
    </citation>
    <scope>NUCLEOTIDE SEQUENCE [LARGE SCALE GENOMIC DNA]</scope>
    <source>
        <strain evidence="2 3">N8-3</strain>
    </source>
</reference>
<feature type="compositionally biased region" description="Low complexity" evidence="1">
    <location>
        <begin position="1"/>
        <end position="12"/>
    </location>
</feature>
<gene>
    <name evidence="2" type="ORF">ACEZDE_19495</name>
</gene>
<keyword evidence="3" id="KW-1185">Reference proteome</keyword>
<sequence length="111" mass="11535">MSTDQAPATRPGDAPPAPPTGCCGGNSCGTAPAPAAMTYPLGAPAADDQPGDGFLALARTLARFGIHAALELHHRDHQHTATLRIQDQGAAELAERLEQSERWRNQQGSAA</sequence>
<dbReference type="EMBL" id="JBHFAB010000013">
    <property type="protein sequence ID" value="MFC1418802.1"/>
    <property type="molecule type" value="Genomic_DNA"/>
</dbReference>
<evidence type="ECO:0000313" key="3">
    <source>
        <dbReference type="Proteomes" id="UP001592531"/>
    </source>
</evidence>
<evidence type="ECO:0000256" key="1">
    <source>
        <dbReference type="SAM" id="MobiDB-lite"/>
    </source>
</evidence>
<protein>
    <submittedName>
        <fullName evidence="2">Uncharacterized protein</fullName>
    </submittedName>
</protein>
<comment type="caution">
    <text evidence="2">The sequence shown here is derived from an EMBL/GenBank/DDBJ whole genome shotgun (WGS) entry which is preliminary data.</text>
</comment>
<feature type="region of interest" description="Disordered" evidence="1">
    <location>
        <begin position="1"/>
        <end position="29"/>
    </location>
</feature>
<accession>A0ABV6VYL6</accession>
<dbReference type="Proteomes" id="UP001592531">
    <property type="component" value="Unassembled WGS sequence"/>
</dbReference>
<name>A0ABV6VYL6_9ACTN</name>